<sequence>MSQCYSTPLEWLHNLLHLYLVVGLSLAFTTSFMTAIAIHSGLKSPIAKFLKGGLLNESGVLLPPSHRVRMSSTLFYMHSSHDQSYSTTSRRNFAANPIPRWFFILSGAEKSINGTLQITVASTSLNFNTHTSARCIGAGPTLAGALSCASLNTQLRPSPPGTCGPRSQARSLRRDDVFHCSIHDNELFPALAVAFLLPSARSYVL</sequence>
<evidence type="ECO:0000313" key="2">
    <source>
        <dbReference type="Proteomes" id="UP001055072"/>
    </source>
</evidence>
<evidence type="ECO:0000313" key="1">
    <source>
        <dbReference type="EMBL" id="KAI0091022.1"/>
    </source>
</evidence>
<reference evidence="1" key="1">
    <citation type="journal article" date="2021" name="Environ. Microbiol.">
        <title>Gene family expansions and transcriptome signatures uncover fungal adaptations to wood decay.</title>
        <authorList>
            <person name="Hage H."/>
            <person name="Miyauchi S."/>
            <person name="Viragh M."/>
            <person name="Drula E."/>
            <person name="Min B."/>
            <person name="Chaduli D."/>
            <person name="Navarro D."/>
            <person name="Favel A."/>
            <person name="Norest M."/>
            <person name="Lesage-Meessen L."/>
            <person name="Balint B."/>
            <person name="Merenyi Z."/>
            <person name="de Eugenio L."/>
            <person name="Morin E."/>
            <person name="Martinez A.T."/>
            <person name="Baldrian P."/>
            <person name="Stursova M."/>
            <person name="Martinez M.J."/>
            <person name="Novotny C."/>
            <person name="Magnuson J.K."/>
            <person name="Spatafora J.W."/>
            <person name="Maurice S."/>
            <person name="Pangilinan J."/>
            <person name="Andreopoulos W."/>
            <person name="LaButti K."/>
            <person name="Hundley H."/>
            <person name="Na H."/>
            <person name="Kuo A."/>
            <person name="Barry K."/>
            <person name="Lipzen A."/>
            <person name="Henrissat B."/>
            <person name="Riley R."/>
            <person name="Ahrendt S."/>
            <person name="Nagy L.G."/>
            <person name="Grigoriev I.V."/>
            <person name="Martin F."/>
            <person name="Rosso M.N."/>
        </authorList>
    </citation>
    <scope>NUCLEOTIDE SEQUENCE</scope>
    <source>
        <strain evidence="1">CBS 384.51</strain>
    </source>
</reference>
<gene>
    <name evidence="1" type="ORF">BDY19DRAFT_1046784</name>
</gene>
<accession>A0ACB8U9F6</accession>
<name>A0ACB8U9F6_9APHY</name>
<comment type="caution">
    <text evidence="1">The sequence shown here is derived from an EMBL/GenBank/DDBJ whole genome shotgun (WGS) entry which is preliminary data.</text>
</comment>
<protein>
    <submittedName>
        <fullName evidence="1">Uncharacterized protein</fullName>
    </submittedName>
</protein>
<dbReference type="EMBL" id="MU274906">
    <property type="protein sequence ID" value="KAI0091022.1"/>
    <property type="molecule type" value="Genomic_DNA"/>
</dbReference>
<dbReference type="Proteomes" id="UP001055072">
    <property type="component" value="Unassembled WGS sequence"/>
</dbReference>
<proteinExistence type="predicted"/>
<keyword evidence="2" id="KW-1185">Reference proteome</keyword>
<organism evidence="1 2">
    <name type="scientific">Irpex rosettiformis</name>
    <dbReference type="NCBI Taxonomy" id="378272"/>
    <lineage>
        <taxon>Eukaryota</taxon>
        <taxon>Fungi</taxon>
        <taxon>Dikarya</taxon>
        <taxon>Basidiomycota</taxon>
        <taxon>Agaricomycotina</taxon>
        <taxon>Agaricomycetes</taxon>
        <taxon>Polyporales</taxon>
        <taxon>Irpicaceae</taxon>
        <taxon>Irpex</taxon>
    </lineage>
</organism>